<reference evidence="2" key="1">
    <citation type="submission" date="2016-11" db="UniProtKB">
        <authorList>
            <consortium name="WormBaseParasite"/>
        </authorList>
    </citation>
    <scope>IDENTIFICATION</scope>
</reference>
<keyword evidence="1" id="KW-1185">Reference proteome</keyword>
<evidence type="ECO:0000313" key="1">
    <source>
        <dbReference type="Proteomes" id="UP000095287"/>
    </source>
</evidence>
<dbReference type="WBParaSite" id="L893_g15621.t1">
    <property type="protein sequence ID" value="L893_g15621.t1"/>
    <property type="gene ID" value="L893_g15621"/>
</dbReference>
<organism evidence="1 2">
    <name type="scientific">Steinernema glaseri</name>
    <dbReference type="NCBI Taxonomy" id="37863"/>
    <lineage>
        <taxon>Eukaryota</taxon>
        <taxon>Metazoa</taxon>
        <taxon>Ecdysozoa</taxon>
        <taxon>Nematoda</taxon>
        <taxon>Chromadorea</taxon>
        <taxon>Rhabditida</taxon>
        <taxon>Tylenchina</taxon>
        <taxon>Panagrolaimomorpha</taxon>
        <taxon>Strongyloidoidea</taxon>
        <taxon>Steinernematidae</taxon>
        <taxon>Steinernema</taxon>
    </lineage>
</organism>
<protein>
    <submittedName>
        <fullName evidence="2">FBA_2 domain-containing protein</fullName>
    </submittedName>
</protein>
<evidence type="ECO:0000313" key="2">
    <source>
        <dbReference type="WBParaSite" id="L893_g15621.t1"/>
    </source>
</evidence>
<name>A0A1I7YFJ3_9BILA</name>
<proteinExistence type="predicted"/>
<dbReference type="AlphaFoldDB" id="A0A1I7YFJ3"/>
<dbReference type="Proteomes" id="UP000095287">
    <property type="component" value="Unplaced"/>
</dbReference>
<accession>A0A1I7YFJ3</accession>
<sequence>MDSVPILFIESVSASLSRESLENLKGCRSAVWQVGAERIWTVMKEMQIEVSVPLQNHPSLYSYAIQQHSLDDLRRTKYARIDMALSPWPQDPGEASSVEGLKSLFTYANALNVESLDIVVAKNSAIEPSAETTCQMDYRGREKRRPGGGSIPPIIHAPEAFGDSFVWQ</sequence>